<dbReference type="Gene3D" id="3.30.540.10">
    <property type="entry name" value="Fructose-1,6-Bisphosphatase, subunit A, domain 1"/>
    <property type="match status" value="2"/>
</dbReference>
<evidence type="ECO:0000256" key="8">
    <source>
        <dbReference type="ARBA" id="ARBA00022842"/>
    </source>
</evidence>
<dbReference type="AlphaFoldDB" id="A0A8S9X2N4"/>
<comment type="cofactor">
    <cofactor evidence="2 9">
        <name>Mg(2+)</name>
        <dbReference type="ChEBI" id="CHEBI:18420"/>
    </cofactor>
</comment>
<comment type="pathway">
    <text evidence="3">Polyol metabolism; myo-inositol biosynthesis; myo-inositol from D-glucose 6-phosphate: step 2/2.</text>
</comment>
<name>A0A8S9X2N4_APOLU</name>
<dbReference type="GO" id="GO:0007165">
    <property type="term" value="P:signal transduction"/>
    <property type="evidence" value="ECO:0007669"/>
    <property type="project" value="TreeGrafter"/>
</dbReference>
<feature type="binding site" evidence="9">
    <location>
        <position position="346"/>
    </location>
    <ligand>
        <name>Mg(2+)</name>
        <dbReference type="ChEBI" id="CHEBI:18420"/>
        <label>1</label>
        <note>catalytic</note>
    </ligand>
</feature>
<dbReference type="GO" id="GO:0046872">
    <property type="term" value="F:metal ion binding"/>
    <property type="evidence" value="ECO:0007669"/>
    <property type="project" value="UniProtKB-KW"/>
</dbReference>
<evidence type="ECO:0000256" key="4">
    <source>
        <dbReference type="ARBA" id="ARBA00009759"/>
    </source>
</evidence>
<feature type="binding site" evidence="9">
    <location>
        <position position="349"/>
    </location>
    <ligand>
        <name>Mg(2+)</name>
        <dbReference type="ChEBI" id="CHEBI:18420"/>
        <label>1</label>
        <note>catalytic</note>
    </ligand>
</feature>
<dbReference type="PROSITE" id="PS00630">
    <property type="entry name" value="IMP_2"/>
    <property type="match status" value="2"/>
</dbReference>
<evidence type="ECO:0000256" key="1">
    <source>
        <dbReference type="ARBA" id="ARBA00001033"/>
    </source>
</evidence>
<proteinExistence type="inferred from homology"/>
<dbReference type="GO" id="GO:0046854">
    <property type="term" value="P:phosphatidylinositol phosphate biosynthetic process"/>
    <property type="evidence" value="ECO:0007669"/>
    <property type="project" value="InterPro"/>
</dbReference>
<dbReference type="EMBL" id="WIXP02000012">
    <property type="protein sequence ID" value="KAF6202336.1"/>
    <property type="molecule type" value="Genomic_DNA"/>
</dbReference>
<evidence type="ECO:0000256" key="2">
    <source>
        <dbReference type="ARBA" id="ARBA00001946"/>
    </source>
</evidence>
<evidence type="ECO:0000313" key="10">
    <source>
        <dbReference type="EMBL" id="KAF6202336.1"/>
    </source>
</evidence>
<reference evidence="10" key="1">
    <citation type="journal article" date="2021" name="Mol. Ecol. Resour.">
        <title>Apolygus lucorum genome provides insights into omnivorousness and mesophyll feeding.</title>
        <authorList>
            <person name="Liu Y."/>
            <person name="Liu H."/>
            <person name="Wang H."/>
            <person name="Huang T."/>
            <person name="Liu B."/>
            <person name="Yang B."/>
            <person name="Yin L."/>
            <person name="Li B."/>
            <person name="Zhang Y."/>
            <person name="Zhang S."/>
            <person name="Jiang F."/>
            <person name="Zhang X."/>
            <person name="Ren Y."/>
            <person name="Wang B."/>
            <person name="Wang S."/>
            <person name="Lu Y."/>
            <person name="Wu K."/>
            <person name="Fan W."/>
            <person name="Wang G."/>
        </authorList>
    </citation>
    <scope>NUCLEOTIDE SEQUENCE</scope>
    <source>
        <strain evidence="10">12Hb</strain>
    </source>
</reference>
<evidence type="ECO:0000313" key="11">
    <source>
        <dbReference type="Proteomes" id="UP000466442"/>
    </source>
</evidence>
<dbReference type="InterPro" id="IPR020583">
    <property type="entry name" value="Inositol_monoP_metal-BS"/>
</dbReference>
<evidence type="ECO:0000256" key="5">
    <source>
        <dbReference type="ARBA" id="ARBA00013106"/>
    </source>
</evidence>
<organism evidence="10 11">
    <name type="scientific">Apolygus lucorum</name>
    <name type="common">Small green plant bug</name>
    <name type="synonym">Lygocoris lucorum</name>
    <dbReference type="NCBI Taxonomy" id="248454"/>
    <lineage>
        <taxon>Eukaryota</taxon>
        <taxon>Metazoa</taxon>
        <taxon>Ecdysozoa</taxon>
        <taxon>Arthropoda</taxon>
        <taxon>Hexapoda</taxon>
        <taxon>Insecta</taxon>
        <taxon>Pterygota</taxon>
        <taxon>Neoptera</taxon>
        <taxon>Paraneoptera</taxon>
        <taxon>Hemiptera</taxon>
        <taxon>Heteroptera</taxon>
        <taxon>Panheteroptera</taxon>
        <taxon>Cimicomorpha</taxon>
        <taxon>Miridae</taxon>
        <taxon>Mirini</taxon>
        <taxon>Apolygus</taxon>
    </lineage>
</organism>
<dbReference type="InterPro" id="IPR020550">
    <property type="entry name" value="Inositol_monophosphatase_CS"/>
</dbReference>
<dbReference type="FunFam" id="3.30.540.10:FF:000004">
    <property type="entry name" value="Inositol-1-monophosphatase"/>
    <property type="match status" value="2"/>
</dbReference>
<dbReference type="Proteomes" id="UP000466442">
    <property type="component" value="Linkage Group LG12"/>
</dbReference>
<evidence type="ECO:0000256" key="7">
    <source>
        <dbReference type="ARBA" id="ARBA00022801"/>
    </source>
</evidence>
<evidence type="ECO:0000256" key="3">
    <source>
        <dbReference type="ARBA" id="ARBA00005152"/>
    </source>
</evidence>
<dbReference type="FunFam" id="3.40.190.80:FF:000002">
    <property type="entry name" value="Inositol-1-monophosphatase"/>
    <property type="match status" value="1"/>
</dbReference>
<dbReference type="InterPro" id="IPR020552">
    <property type="entry name" value="Inositol_monoPase_Li-sen"/>
</dbReference>
<dbReference type="Pfam" id="PF00459">
    <property type="entry name" value="Inositol_P"/>
    <property type="match status" value="2"/>
</dbReference>
<dbReference type="EC" id="3.1.3.25" evidence="5"/>
<evidence type="ECO:0000256" key="9">
    <source>
        <dbReference type="PIRSR" id="PIRSR600760-2"/>
    </source>
</evidence>
<keyword evidence="7" id="KW-0378">Hydrolase</keyword>
<feature type="binding site" evidence="9">
    <location>
        <position position="475"/>
    </location>
    <ligand>
        <name>Mg(2+)</name>
        <dbReference type="ChEBI" id="CHEBI:18420"/>
        <label>1</label>
        <note>catalytic</note>
    </ligand>
</feature>
<keyword evidence="8 9" id="KW-0460">Magnesium</keyword>
<evidence type="ECO:0000256" key="6">
    <source>
        <dbReference type="ARBA" id="ARBA00022723"/>
    </source>
</evidence>
<keyword evidence="6 9" id="KW-0479">Metal-binding</keyword>
<dbReference type="Gene3D" id="3.40.190.80">
    <property type="match status" value="2"/>
</dbReference>
<dbReference type="PRINTS" id="PR00377">
    <property type="entry name" value="IMPHPHTASES"/>
</dbReference>
<comment type="catalytic activity">
    <reaction evidence="1">
        <text>a myo-inositol phosphate + H2O = myo-inositol + phosphate</text>
        <dbReference type="Rhea" id="RHEA:24056"/>
        <dbReference type="ChEBI" id="CHEBI:15377"/>
        <dbReference type="ChEBI" id="CHEBI:17268"/>
        <dbReference type="ChEBI" id="CHEBI:43474"/>
        <dbReference type="ChEBI" id="CHEBI:84139"/>
        <dbReference type="EC" id="3.1.3.25"/>
    </reaction>
</comment>
<dbReference type="SUPFAM" id="SSF56655">
    <property type="entry name" value="Carbohydrate phosphatase"/>
    <property type="match status" value="2"/>
</dbReference>
<feature type="binding site" evidence="9">
    <location>
        <position position="325"/>
    </location>
    <ligand>
        <name>Mg(2+)</name>
        <dbReference type="ChEBI" id="CHEBI:18420"/>
        <label>1</label>
        <note>catalytic</note>
    </ligand>
</feature>
<accession>A0A8S9X2N4</accession>
<dbReference type="GO" id="GO:0008934">
    <property type="term" value="F:inositol monophosphate 1-phosphatase activity"/>
    <property type="evidence" value="ECO:0007669"/>
    <property type="project" value="InterPro"/>
</dbReference>
<gene>
    <name evidence="10" type="ORF">GE061_004734</name>
</gene>
<dbReference type="InterPro" id="IPR000760">
    <property type="entry name" value="Inositol_monophosphatase-like"/>
</dbReference>
<dbReference type="GO" id="GO:0006020">
    <property type="term" value="P:inositol metabolic process"/>
    <property type="evidence" value="ECO:0007669"/>
    <property type="project" value="TreeGrafter"/>
</dbReference>
<dbReference type="CDD" id="cd01639">
    <property type="entry name" value="IMPase"/>
    <property type="match status" value="2"/>
</dbReference>
<dbReference type="PRINTS" id="PR00378">
    <property type="entry name" value="LIIMPHPHTASE"/>
</dbReference>
<protein>
    <recommendedName>
        <fullName evidence="5">inositol-phosphate phosphatase</fullName>
        <ecNumber evidence="5">3.1.3.25</ecNumber>
    </recommendedName>
</protein>
<keyword evidence="11" id="KW-1185">Reference proteome</keyword>
<dbReference type="PROSITE" id="PS00629">
    <property type="entry name" value="IMP_1"/>
    <property type="match status" value="2"/>
</dbReference>
<sequence length="531" mass="58166">MAYKFQKCFDVAVKLVEEGGQLIKTRLWAPKTINTKTSARDFVTETDQEIEDLIIKGISCSLLDEYNFQFIGEETASKEQKPLALTDEPTWIIDPVDGTLNFVHGNPHVAVSVGFYNNKEPEFGIVYMPMFDMMITGIKGHGAKVNDREIKVSSAKELKEALVCSECSHESFVKYEEYAVKNYRTIHPLAHGIRTYGTAAFGMATVGMGANDAYFEFGPHIWDIAAASVIVTEAGGVFMDTAGGPADIMSRRTRNMVQSNQECFDVVMKLVDKACELVKNRIWASKTVTTKASAIDFVTETDKEVEDLLINGLKSAFPDHKFIGEETSSETNSALTLTDDPTWIIDPVDGTLNFVHGNPHVCISIGFYVGKEGQIGIIDVPVIGFRFTAIKGEGAKLNGKPIKVSGEKELSNALICLEGGTNTTPEKRENVVENYKTFYPIVHGVRTYGSAAYNLACVALGALDAYCEYGPHIWDMAAGYVIIQEAGGVFIDPSGGPIDLMSSRMLAASSAELGAEIAKKLKQFYPKRDDV</sequence>
<dbReference type="InterPro" id="IPR033942">
    <property type="entry name" value="IMPase"/>
</dbReference>
<dbReference type="OrthoDB" id="10254945at2759"/>
<comment type="similarity">
    <text evidence="4">Belongs to the inositol monophosphatase superfamily.</text>
</comment>
<comment type="caution">
    <text evidence="10">The sequence shown here is derived from an EMBL/GenBank/DDBJ whole genome shotgun (WGS) entry which is preliminary data.</text>
</comment>
<dbReference type="PANTHER" id="PTHR20854">
    <property type="entry name" value="INOSITOL MONOPHOSPHATASE"/>
    <property type="match status" value="1"/>
</dbReference>
<dbReference type="PANTHER" id="PTHR20854:SF4">
    <property type="entry name" value="INOSITOL-1-MONOPHOSPHATASE-RELATED"/>
    <property type="match status" value="1"/>
</dbReference>